<dbReference type="Pfam" id="PF23598">
    <property type="entry name" value="LRR_14"/>
    <property type="match status" value="1"/>
</dbReference>
<dbReference type="AlphaFoldDB" id="A0A1H4NLK6"/>
<organism evidence="3 4">
    <name type="scientific">Maribacter dokdonensis</name>
    <dbReference type="NCBI Taxonomy" id="320912"/>
    <lineage>
        <taxon>Bacteria</taxon>
        <taxon>Pseudomonadati</taxon>
        <taxon>Bacteroidota</taxon>
        <taxon>Flavobacteriia</taxon>
        <taxon>Flavobacteriales</taxon>
        <taxon>Flavobacteriaceae</taxon>
        <taxon>Maribacter</taxon>
    </lineage>
</organism>
<dbReference type="Gene3D" id="3.80.10.10">
    <property type="entry name" value="Ribonuclease Inhibitor"/>
    <property type="match status" value="2"/>
</dbReference>
<sequence length="838" mass="95433">MPNTNKTPLFDFFEIDASFEAIKSCTSYPEGFFYEIFVIAKTTANKEIRTECTNIIKKQAPEYFQRAFKSRKKISQKGGVKSVDSRLVAMLEYGLLSDELNLFKLHSLLFKEPELGLFNFTKNFLDRLVEHPSILGRFNGIQKLEISLKNEGNAYTTILETLPHLTSLEALEIQADFEQLPDELGNLTHLKKMKLTMPFLKEVPGSIGKLKSLEEFSFKGDYSFGGDDHNTYLKDFNWLADLKFLKELKLQNVGVEDLSEVVFPPTLKKIDLYGLDQLTALPKEMKNLPKLEKFKVASNRLETLPTGFEAMPELQLFELIAPKITTISADFFFGFESRPNLTTKIGNRNVDIAPMTEKSSRKELNLDTPKLLTYVLDNAEFFPELTTISINCQAPEKKHKNTLAAFKNLTSITYKLVPNLDWIFDGINELETIESVTLYKNTSYATPVGEAPSSAMVPKALSKIEKLKQFTVQFENHLELNTDALPKHTEQLTIKGLKGIIPGITKRSATQVNVEHTPVSDLKAFYNVMDAQQMDLGKNNSYIAGESGFAFLKNPQSINKYEYTGPANNIAELLKACPNLEYLFVEFPEDKPEFYEGLSGYKNSKLKSLQLNNYKGDSASLQSVLEQTPNLEYLELRDCTGIRDFPQVSLNKLKILELYSCDVQTMSGLIVPQIKAFKINFCDDFGSEALETITQWKTLKYLWLEHISKEMKTYPTAIANLTLDTLSINGKYSKREIPHWIGTMKSLRVLGIESFTQNTLPKELAKLTQLEVLSITGCDFQERISEEFRQLHLKKLIYWTSKFSGSNMKFELYEPLVGKSITQRYFDDDDKIKPFKLG</sequence>
<dbReference type="Proteomes" id="UP000183038">
    <property type="component" value="Unassembled WGS sequence"/>
</dbReference>
<keyword evidence="1" id="KW-0677">Repeat</keyword>
<dbReference type="RefSeq" id="WP_074672333.1">
    <property type="nucleotide sequence ID" value="NZ_FNTB01000001.1"/>
</dbReference>
<accession>A0A1H4NLK6</accession>
<dbReference type="InterPro" id="IPR050715">
    <property type="entry name" value="LRR-SigEffector_domain"/>
</dbReference>
<gene>
    <name evidence="3" type="ORF">SAMN05192540_1986</name>
</gene>
<evidence type="ECO:0000313" key="3">
    <source>
        <dbReference type="EMBL" id="SEB95728.1"/>
    </source>
</evidence>
<evidence type="ECO:0000259" key="2">
    <source>
        <dbReference type="Pfam" id="PF23598"/>
    </source>
</evidence>
<dbReference type="PANTHER" id="PTHR45752">
    <property type="entry name" value="LEUCINE-RICH REPEAT-CONTAINING"/>
    <property type="match status" value="1"/>
</dbReference>
<dbReference type="SUPFAM" id="SSF52047">
    <property type="entry name" value="RNI-like"/>
    <property type="match status" value="1"/>
</dbReference>
<name>A0A1H4NLK6_9FLAO</name>
<dbReference type="InterPro" id="IPR055414">
    <property type="entry name" value="LRR_R13L4/SHOC2-like"/>
</dbReference>
<evidence type="ECO:0000313" key="4">
    <source>
        <dbReference type="Proteomes" id="UP000183038"/>
    </source>
</evidence>
<dbReference type="PANTHER" id="PTHR45752:SF195">
    <property type="entry name" value="LEUCINE-RICH REPEAT (LRR) FAMILY PROTEIN-RELATED"/>
    <property type="match status" value="1"/>
</dbReference>
<reference evidence="3 4" key="1">
    <citation type="submission" date="2016-10" db="EMBL/GenBank/DDBJ databases">
        <authorList>
            <person name="de Groot N.N."/>
        </authorList>
    </citation>
    <scope>NUCLEOTIDE SEQUENCE [LARGE SCALE GENOMIC DNA]</scope>
    <source>
        <strain evidence="3 4">MAR_2009_71</strain>
    </source>
</reference>
<dbReference type="EMBL" id="FNTB01000001">
    <property type="protein sequence ID" value="SEB95728.1"/>
    <property type="molecule type" value="Genomic_DNA"/>
</dbReference>
<dbReference type="OrthoDB" id="1168089at2"/>
<evidence type="ECO:0000256" key="1">
    <source>
        <dbReference type="ARBA" id="ARBA00022737"/>
    </source>
</evidence>
<feature type="domain" description="Disease resistance R13L4/SHOC-2-like LRR" evidence="2">
    <location>
        <begin position="677"/>
        <end position="797"/>
    </location>
</feature>
<dbReference type="InterPro" id="IPR032675">
    <property type="entry name" value="LRR_dom_sf"/>
</dbReference>
<proteinExistence type="predicted"/>
<protein>
    <recommendedName>
        <fullName evidence="2">Disease resistance R13L4/SHOC-2-like LRR domain-containing protein</fullName>
    </recommendedName>
</protein>